<reference evidence="1" key="1">
    <citation type="submission" date="2023-05" db="EMBL/GenBank/DDBJ databases">
        <authorList>
            <person name="Stuckert A."/>
        </authorList>
    </citation>
    <scope>NUCLEOTIDE SEQUENCE</scope>
</reference>
<feature type="non-terminal residue" evidence="1">
    <location>
        <position position="42"/>
    </location>
</feature>
<evidence type="ECO:0000313" key="1">
    <source>
        <dbReference type="EMBL" id="CAI9572423.1"/>
    </source>
</evidence>
<sequence>MSCQSAPGRDAGVSLILNELEGCTVVANNNQTHMNVLCCSHM</sequence>
<accession>A0ABN9DIJ0</accession>
<organism evidence="1 2">
    <name type="scientific">Staurois parvus</name>
    <dbReference type="NCBI Taxonomy" id="386267"/>
    <lineage>
        <taxon>Eukaryota</taxon>
        <taxon>Metazoa</taxon>
        <taxon>Chordata</taxon>
        <taxon>Craniata</taxon>
        <taxon>Vertebrata</taxon>
        <taxon>Euteleostomi</taxon>
        <taxon>Amphibia</taxon>
        <taxon>Batrachia</taxon>
        <taxon>Anura</taxon>
        <taxon>Neobatrachia</taxon>
        <taxon>Ranoidea</taxon>
        <taxon>Ranidae</taxon>
        <taxon>Staurois</taxon>
    </lineage>
</organism>
<dbReference type="EMBL" id="CATNWA010014492">
    <property type="protein sequence ID" value="CAI9572423.1"/>
    <property type="molecule type" value="Genomic_DNA"/>
</dbReference>
<protein>
    <submittedName>
        <fullName evidence="1">Uncharacterized protein</fullName>
    </submittedName>
</protein>
<comment type="caution">
    <text evidence="1">The sequence shown here is derived from an EMBL/GenBank/DDBJ whole genome shotgun (WGS) entry which is preliminary data.</text>
</comment>
<name>A0ABN9DIJ0_9NEOB</name>
<keyword evidence="2" id="KW-1185">Reference proteome</keyword>
<gene>
    <name evidence="1" type="ORF">SPARVUS_LOCUS7438809</name>
</gene>
<evidence type="ECO:0000313" key="2">
    <source>
        <dbReference type="Proteomes" id="UP001162483"/>
    </source>
</evidence>
<dbReference type="Proteomes" id="UP001162483">
    <property type="component" value="Unassembled WGS sequence"/>
</dbReference>
<proteinExistence type="predicted"/>